<reference evidence="1" key="1">
    <citation type="submission" date="2022-07" db="EMBL/GenBank/DDBJ databases">
        <title>Phylogenomic reconstructions and comparative analyses of Kickxellomycotina fungi.</title>
        <authorList>
            <person name="Reynolds N.K."/>
            <person name="Stajich J.E."/>
            <person name="Barry K."/>
            <person name="Grigoriev I.V."/>
            <person name="Crous P."/>
            <person name="Smith M.E."/>
        </authorList>
    </citation>
    <scope>NUCLEOTIDE SEQUENCE</scope>
    <source>
        <strain evidence="1">NRRL 5244</strain>
    </source>
</reference>
<dbReference type="EC" id="2.3.1.48" evidence="1"/>
<keyword evidence="1" id="KW-0808">Transferase</keyword>
<keyword evidence="1" id="KW-0012">Acyltransferase</keyword>
<protein>
    <submittedName>
        <fullName evidence="1">Elongator subunit</fullName>
        <ecNumber evidence="1">2.3.1.48</ecNumber>
    </submittedName>
</protein>
<feature type="non-terminal residue" evidence="1">
    <location>
        <position position="66"/>
    </location>
</feature>
<proteinExistence type="predicted"/>
<evidence type="ECO:0000313" key="1">
    <source>
        <dbReference type="EMBL" id="KAJ1945027.1"/>
    </source>
</evidence>
<dbReference type="EMBL" id="JANBPW010001328">
    <property type="protein sequence ID" value="KAJ1945027.1"/>
    <property type="molecule type" value="Genomic_DNA"/>
</dbReference>
<sequence>MSTTKKAQATHAEKMVKTCAGIVAELIEAHNAGVSVNLNTVKSKHSRENKLSAQPRLVDIIAAIPE</sequence>
<name>A0ACC1JBG1_9FUNG</name>
<organism evidence="1 2">
    <name type="scientific">Linderina macrospora</name>
    <dbReference type="NCBI Taxonomy" id="4868"/>
    <lineage>
        <taxon>Eukaryota</taxon>
        <taxon>Fungi</taxon>
        <taxon>Fungi incertae sedis</taxon>
        <taxon>Zoopagomycota</taxon>
        <taxon>Kickxellomycotina</taxon>
        <taxon>Kickxellomycetes</taxon>
        <taxon>Kickxellales</taxon>
        <taxon>Kickxellaceae</taxon>
        <taxon>Linderina</taxon>
    </lineage>
</organism>
<gene>
    <name evidence="1" type="primary">ELP3</name>
    <name evidence="1" type="ORF">FBU59_002434</name>
</gene>
<dbReference type="Proteomes" id="UP001150603">
    <property type="component" value="Unassembled WGS sequence"/>
</dbReference>
<comment type="caution">
    <text evidence="1">The sequence shown here is derived from an EMBL/GenBank/DDBJ whole genome shotgun (WGS) entry which is preliminary data.</text>
</comment>
<evidence type="ECO:0000313" key="2">
    <source>
        <dbReference type="Proteomes" id="UP001150603"/>
    </source>
</evidence>
<keyword evidence="2" id="KW-1185">Reference proteome</keyword>
<accession>A0ACC1JBG1</accession>